<comment type="caution">
    <text evidence="2">The sequence shown here is derived from an EMBL/GenBank/DDBJ whole genome shotgun (WGS) entry which is preliminary data.</text>
</comment>
<sequence>MKTQRDFKTDTRPIPIIIQSVCKALEVKPRNVISKNRNREYSEARFIIFYLLKYHALLTLKQIGPLIGGRNFTTVHYGLETFKELTESRDRAFLRKIEKVKKELPELVIINT</sequence>
<feature type="domain" description="Chromosomal replication initiator DnaA C-terminal" evidence="1">
    <location>
        <begin position="13"/>
        <end position="82"/>
    </location>
</feature>
<organism evidence="2 3">
    <name type="scientific">Pedobacter cryoconitis</name>
    <dbReference type="NCBI Taxonomy" id="188932"/>
    <lineage>
        <taxon>Bacteria</taxon>
        <taxon>Pseudomonadati</taxon>
        <taxon>Bacteroidota</taxon>
        <taxon>Sphingobacteriia</taxon>
        <taxon>Sphingobacteriales</taxon>
        <taxon>Sphingobacteriaceae</taxon>
        <taxon>Pedobacter</taxon>
    </lineage>
</organism>
<dbReference type="RefSeq" id="WP_184623873.1">
    <property type="nucleotide sequence ID" value="NZ_JACHCC010000003.1"/>
</dbReference>
<evidence type="ECO:0000313" key="2">
    <source>
        <dbReference type="EMBL" id="MBB6499129.1"/>
    </source>
</evidence>
<dbReference type="GO" id="GO:0006270">
    <property type="term" value="P:DNA replication initiation"/>
    <property type="evidence" value="ECO:0007669"/>
    <property type="project" value="InterPro"/>
</dbReference>
<dbReference type="GO" id="GO:0005524">
    <property type="term" value="F:ATP binding"/>
    <property type="evidence" value="ECO:0007669"/>
    <property type="project" value="InterPro"/>
</dbReference>
<dbReference type="Proteomes" id="UP000521017">
    <property type="component" value="Unassembled WGS sequence"/>
</dbReference>
<dbReference type="GO" id="GO:0043565">
    <property type="term" value="F:sequence-specific DNA binding"/>
    <property type="evidence" value="ECO:0007669"/>
    <property type="project" value="InterPro"/>
</dbReference>
<dbReference type="AlphaFoldDB" id="A0A7X0MHH2"/>
<reference evidence="2 3" key="1">
    <citation type="submission" date="2020-08" db="EMBL/GenBank/DDBJ databases">
        <title>Genomic Encyclopedia of Type Strains, Phase IV (KMG-V): Genome sequencing to study the core and pangenomes of soil and plant-associated prokaryotes.</title>
        <authorList>
            <person name="Whitman W."/>
        </authorList>
    </citation>
    <scope>NUCLEOTIDE SEQUENCE [LARGE SCALE GENOMIC DNA]</scope>
    <source>
        <strain evidence="2 3">M2T3</strain>
    </source>
</reference>
<dbReference type="GO" id="GO:0006275">
    <property type="term" value="P:regulation of DNA replication"/>
    <property type="evidence" value="ECO:0007669"/>
    <property type="project" value="InterPro"/>
</dbReference>
<proteinExistence type="predicted"/>
<dbReference type="SUPFAM" id="SSF48295">
    <property type="entry name" value="TrpR-like"/>
    <property type="match status" value="1"/>
</dbReference>
<dbReference type="Pfam" id="PF08299">
    <property type="entry name" value="Bac_DnaA_C"/>
    <property type="match status" value="1"/>
</dbReference>
<name>A0A7X0MHH2_9SPHI</name>
<protein>
    <submittedName>
        <fullName evidence="2">Chromosomal replication initiation ATPase DnaA</fullName>
    </submittedName>
</protein>
<dbReference type="Gene3D" id="1.10.1750.10">
    <property type="match status" value="1"/>
</dbReference>
<evidence type="ECO:0000313" key="3">
    <source>
        <dbReference type="Proteomes" id="UP000521017"/>
    </source>
</evidence>
<dbReference type="InterPro" id="IPR013159">
    <property type="entry name" value="DnaA_C"/>
</dbReference>
<gene>
    <name evidence="2" type="ORF">HDF25_001270</name>
</gene>
<dbReference type="InterPro" id="IPR010921">
    <property type="entry name" value="Trp_repressor/repl_initiator"/>
</dbReference>
<dbReference type="SMART" id="SM00760">
    <property type="entry name" value="Bac_DnaA_C"/>
    <property type="match status" value="1"/>
</dbReference>
<accession>A0A7X0MHH2</accession>
<dbReference type="EMBL" id="JACHCC010000003">
    <property type="protein sequence ID" value="MBB6499129.1"/>
    <property type="molecule type" value="Genomic_DNA"/>
</dbReference>
<dbReference type="CDD" id="cd06571">
    <property type="entry name" value="Bac_DnaA_C"/>
    <property type="match status" value="1"/>
</dbReference>
<evidence type="ECO:0000259" key="1">
    <source>
        <dbReference type="SMART" id="SM00760"/>
    </source>
</evidence>